<protein>
    <recommendedName>
        <fullName evidence="13">Glycosyltransferase RgtA/B/C/D-like domain-containing protein</fullName>
    </recommendedName>
</protein>
<feature type="transmembrane region" description="Helical" evidence="10">
    <location>
        <begin position="326"/>
        <end position="345"/>
    </location>
</feature>
<feature type="transmembrane region" description="Helical" evidence="10">
    <location>
        <begin position="240"/>
        <end position="260"/>
    </location>
</feature>
<keyword evidence="5" id="KW-0808">Transferase</keyword>
<evidence type="ECO:0000256" key="6">
    <source>
        <dbReference type="ARBA" id="ARBA00022692"/>
    </source>
</evidence>
<comment type="subcellular location">
    <subcellularLocation>
        <location evidence="1">Endoplasmic reticulum membrane</location>
        <topology evidence="1">Multi-pass membrane protein</topology>
    </subcellularLocation>
</comment>
<evidence type="ECO:0000313" key="11">
    <source>
        <dbReference type="EMBL" id="MFC4610114.1"/>
    </source>
</evidence>
<evidence type="ECO:0000256" key="8">
    <source>
        <dbReference type="ARBA" id="ARBA00022989"/>
    </source>
</evidence>
<evidence type="ECO:0000256" key="10">
    <source>
        <dbReference type="SAM" id="Phobius"/>
    </source>
</evidence>
<accession>A0ABV9GAI8</accession>
<evidence type="ECO:0000256" key="3">
    <source>
        <dbReference type="ARBA" id="ARBA00022502"/>
    </source>
</evidence>
<evidence type="ECO:0000256" key="2">
    <source>
        <dbReference type="ARBA" id="ARBA00004687"/>
    </source>
</evidence>
<evidence type="ECO:0000313" key="12">
    <source>
        <dbReference type="Proteomes" id="UP001595993"/>
    </source>
</evidence>
<keyword evidence="3" id="KW-0337">GPI-anchor biosynthesis</keyword>
<keyword evidence="7" id="KW-0256">Endoplasmic reticulum</keyword>
<keyword evidence="8 10" id="KW-1133">Transmembrane helix</keyword>
<keyword evidence="9 10" id="KW-0472">Membrane</keyword>
<keyword evidence="12" id="KW-1185">Reference proteome</keyword>
<evidence type="ECO:0008006" key="13">
    <source>
        <dbReference type="Google" id="ProtNLM"/>
    </source>
</evidence>
<reference evidence="12" key="1">
    <citation type="journal article" date="2019" name="Int. J. Syst. Evol. Microbiol.">
        <title>The Global Catalogue of Microorganisms (GCM) 10K type strain sequencing project: providing services to taxonomists for standard genome sequencing and annotation.</title>
        <authorList>
            <consortium name="The Broad Institute Genomics Platform"/>
            <consortium name="The Broad Institute Genome Sequencing Center for Infectious Disease"/>
            <person name="Wu L."/>
            <person name="Ma J."/>
        </authorList>
    </citation>
    <scope>NUCLEOTIDE SEQUENCE [LARGE SCALE GENOMIC DNA]</scope>
    <source>
        <strain evidence="12">CGMCC 4.7139</strain>
    </source>
</reference>
<proteinExistence type="predicted"/>
<feature type="transmembrane region" description="Helical" evidence="10">
    <location>
        <begin position="124"/>
        <end position="148"/>
    </location>
</feature>
<evidence type="ECO:0000256" key="9">
    <source>
        <dbReference type="ARBA" id="ARBA00023136"/>
    </source>
</evidence>
<evidence type="ECO:0000256" key="7">
    <source>
        <dbReference type="ARBA" id="ARBA00022824"/>
    </source>
</evidence>
<feature type="transmembrane region" description="Helical" evidence="10">
    <location>
        <begin position="202"/>
        <end position="233"/>
    </location>
</feature>
<name>A0ABV9GAI8_9ACTN</name>
<sequence>MIGHELTVEAGAKTGQVVLQKSRRSILVRRVMLSYRRARLALFCYLACKVLGVSWIALQSSESDKSLVTLLGYLWDAKWYLGIAQHGYGQADLIPGYGGGPAGRWQDLAFFPLYPGVVRAVSELLPMTIVGTALLITCVSSCVAAWGIHALGTVLHGKRVGLLLVILWGLLPQAFIQSMAYPEAMFTALCAWSLYALVTQRLITASLLAVAAGLTRPLGVAVVAAVVITAVLASSRGRRTLSAIVIAPLGLLGYFVWAGVCTGRPLGYFDVQRDWNTRVDFGQSVIAATSRVAAGNVSAVEQASVLIVITGLVLLWALLSSRPPTAVIVFSLVLVAVAVGVSGYIQIKPRFLLPGFTLLLPAATYLAKAKPITLAMTFAVLAFISFKYGAYFVTSEYTP</sequence>
<comment type="pathway">
    <text evidence="2">Glycolipid biosynthesis; glycosylphosphatidylinositol-anchor biosynthesis.</text>
</comment>
<dbReference type="EMBL" id="JBHSFE010000014">
    <property type="protein sequence ID" value="MFC4610114.1"/>
    <property type="molecule type" value="Genomic_DNA"/>
</dbReference>
<dbReference type="PANTHER" id="PTHR12468">
    <property type="entry name" value="GPI MANNOSYLTRANSFERASE 2"/>
    <property type="match status" value="1"/>
</dbReference>
<comment type="caution">
    <text evidence="11">The sequence shown here is derived from an EMBL/GenBank/DDBJ whole genome shotgun (WGS) entry which is preliminary data.</text>
</comment>
<organism evidence="11 12">
    <name type="scientific">Streptomyces maoxianensis</name>
    <dbReference type="NCBI Taxonomy" id="1459942"/>
    <lineage>
        <taxon>Bacteria</taxon>
        <taxon>Bacillati</taxon>
        <taxon>Actinomycetota</taxon>
        <taxon>Actinomycetes</taxon>
        <taxon>Kitasatosporales</taxon>
        <taxon>Streptomycetaceae</taxon>
        <taxon>Streptomyces</taxon>
    </lineage>
</organism>
<feature type="transmembrane region" description="Helical" evidence="10">
    <location>
        <begin position="40"/>
        <end position="58"/>
    </location>
</feature>
<evidence type="ECO:0000256" key="4">
    <source>
        <dbReference type="ARBA" id="ARBA00022676"/>
    </source>
</evidence>
<feature type="transmembrane region" description="Helical" evidence="10">
    <location>
        <begin position="160"/>
        <end position="182"/>
    </location>
</feature>
<evidence type="ECO:0000256" key="1">
    <source>
        <dbReference type="ARBA" id="ARBA00004477"/>
    </source>
</evidence>
<keyword evidence="6 10" id="KW-0812">Transmembrane</keyword>
<dbReference type="RefSeq" id="WP_381197663.1">
    <property type="nucleotide sequence ID" value="NZ_JBHSFE010000014.1"/>
</dbReference>
<dbReference type="Proteomes" id="UP001595993">
    <property type="component" value="Unassembled WGS sequence"/>
</dbReference>
<dbReference type="InterPro" id="IPR007315">
    <property type="entry name" value="PIG-V/Gpi18"/>
</dbReference>
<feature type="transmembrane region" description="Helical" evidence="10">
    <location>
        <begin position="299"/>
        <end position="319"/>
    </location>
</feature>
<keyword evidence="4" id="KW-0328">Glycosyltransferase</keyword>
<gene>
    <name evidence="11" type="ORF">ACFO9E_20215</name>
</gene>
<feature type="transmembrane region" description="Helical" evidence="10">
    <location>
        <begin position="374"/>
        <end position="393"/>
    </location>
</feature>
<dbReference type="PANTHER" id="PTHR12468:SF2">
    <property type="entry name" value="GPI MANNOSYLTRANSFERASE 2"/>
    <property type="match status" value="1"/>
</dbReference>
<evidence type="ECO:0000256" key="5">
    <source>
        <dbReference type="ARBA" id="ARBA00022679"/>
    </source>
</evidence>